<dbReference type="OrthoDB" id="3759480at2759"/>
<feature type="region of interest" description="Disordered" evidence="1">
    <location>
        <begin position="740"/>
        <end position="804"/>
    </location>
</feature>
<feature type="compositionally biased region" description="Polar residues" evidence="1">
    <location>
        <begin position="988"/>
        <end position="1000"/>
    </location>
</feature>
<evidence type="ECO:0000313" key="3">
    <source>
        <dbReference type="Proteomes" id="UP000799750"/>
    </source>
</evidence>
<proteinExistence type="predicted"/>
<reference evidence="2" key="1">
    <citation type="journal article" date="2020" name="Stud. Mycol.">
        <title>101 Dothideomycetes genomes: a test case for predicting lifestyles and emergence of pathogens.</title>
        <authorList>
            <person name="Haridas S."/>
            <person name="Albert R."/>
            <person name="Binder M."/>
            <person name="Bloem J."/>
            <person name="Labutti K."/>
            <person name="Salamov A."/>
            <person name="Andreopoulos B."/>
            <person name="Baker S."/>
            <person name="Barry K."/>
            <person name="Bills G."/>
            <person name="Bluhm B."/>
            <person name="Cannon C."/>
            <person name="Castanera R."/>
            <person name="Culley D."/>
            <person name="Daum C."/>
            <person name="Ezra D."/>
            <person name="Gonzalez J."/>
            <person name="Henrissat B."/>
            <person name="Kuo A."/>
            <person name="Liang C."/>
            <person name="Lipzen A."/>
            <person name="Lutzoni F."/>
            <person name="Magnuson J."/>
            <person name="Mondo S."/>
            <person name="Nolan M."/>
            <person name="Ohm R."/>
            <person name="Pangilinan J."/>
            <person name="Park H.-J."/>
            <person name="Ramirez L."/>
            <person name="Alfaro M."/>
            <person name="Sun H."/>
            <person name="Tritt A."/>
            <person name="Yoshinaga Y."/>
            <person name="Zwiers L.-H."/>
            <person name="Turgeon B."/>
            <person name="Goodwin S."/>
            <person name="Spatafora J."/>
            <person name="Crous P."/>
            <person name="Grigoriev I."/>
        </authorList>
    </citation>
    <scope>NUCLEOTIDE SEQUENCE</scope>
    <source>
        <strain evidence="2">CBS 269.34</strain>
    </source>
</reference>
<keyword evidence="3" id="KW-1185">Reference proteome</keyword>
<feature type="compositionally biased region" description="Basic residues" evidence="1">
    <location>
        <begin position="1043"/>
        <end position="1053"/>
    </location>
</feature>
<feature type="region of interest" description="Disordered" evidence="1">
    <location>
        <begin position="958"/>
        <end position="1053"/>
    </location>
</feature>
<organism evidence="2 3">
    <name type="scientific">Lophium mytilinum</name>
    <dbReference type="NCBI Taxonomy" id="390894"/>
    <lineage>
        <taxon>Eukaryota</taxon>
        <taxon>Fungi</taxon>
        <taxon>Dikarya</taxon>
        <taxon>Ascomycota</taxon>
        <taxon>Pezizomycotina</taxon>
        <taxon>Dothideomycetes</taxon>
        <taxon>Pleosporomycetidae</taxon>
        <taxon>Mytilinidiales</taxon>
        <taxon>Mytilinidiaceae</taxon>
        <taxon>Lophium</taxon>
    </lineage>
</organism>
<evidence type="ECO:0000313" key="2">
    <source>
        <dbReference type="EMBL" id="KAF2497546.1"/>
    </source>
</evidence>
<dbReference type="Proteomes" id="UP000799750">
    <property type="component" value="Unassembled WGS sequence"/>
</dbReference>
<dbReference type="AlphaFoldDB" id="A0A6A6QZ41"/>
<sequence>MAENPDAFDELYDGIESSVASDNEDFALVDENGFDVSRTSTSKGLNYGNDYRKSWKGKEAFREFYQNWRDGIVRSFNINLSDFRTEKQTLKTQIIIRAINPHTKCLMGYIQFKWDKNELGTLQIVNFNASLHKDHLKTGGTTKAHNDGTQSGQYGEGMKIAALAMRRYPQNHTVRILSSCFKWNFKFNSKVELTCSLTKEKEDTLRRLKTKEEDRKNEGKPRGLKANIWEDVAVLIGSGRSERTQDEQDKRKKKSDKIHLSDFKNWLEVSIDIAPPTNIIRTREGDLILEYVNKAYLKGLLLPNASVSGKPLRYGYNFRNGETSLDRASMTFAHEEASIIAGIWGEALSADGDILTETSLVAKYTQLLEESFSGCKRYADVHDADSYASRSTVKKVWTYKLSPVNYRNGKAPFYYNQADSSSDAASIIRDCLKLEPVNVGKRLWDMFRHHKLCRTPDEERYHRFHKAALSDLSNATCFAKHMLQTLAACLHSDPATSDMKFKFVNTGDLGLDVIYLREGKERAGKEREGKEWKINDKWLTFDGAHEHTSCVLNQDDTKLYLLHDLFLCDHAAASLFRIMIDELSAEDTHSTSVKELKIRLESISSIRIPQMVRAVTLSVKPQALMVKWKSSGPLAMIPGHSNQQKLVILHRTDTCRDKRKISLYRGSEEPCDCPRQIIPPTCRKAVFENLSADHFYFPMICTTEHGSFYAVPPPGKRPLNAEETEAAGLKVEPLDYDIVDISSGDSSSDSDVDMSDPFSPGSQTPIEGPHISSRASTRHSSPESATLERTPPSPPVRVTPDKDVSDIDDVLSQLRDYNTKAQEAFKFMNTDATWRILFDTQIDRKDLGWGAFPGDHDWFRAINGNGQRGFFARSQAPVTEVETPADSDYQVTAKSAAIALQEMEHCMLTLSARNEKLKELRESRSSKPTTFTTTKAPATVIAKPTIANRLAAVGVNGSAHEDRAASHDSLYGSTPRPRERPQLRDQGPVQNSGLGTSENNPIRIRPSVTQSACTPSPHSKRAYCESVSSHDGATEDGGYSPTKRFRQLPRFGR</sequence>
<feature type="compositionally biased region" description="Polar residues" evidence="1">
    <location>
        <begin position="773"/>
        <end position="784"/>
    </location>
</feature>
<protein>
    <submittedName>
        <fullName evidence="2">Uncharacterized protein</fullName>
    </submittedName>
</protein>
<gene>
    <name evidence="2" type="ORF">BU16DRAFT_317363</name>
</gene>
<name>A0A6A6QZ41_9PEZI</name>
<evidence type="ECO:0000256" key="1">
    <source>
        <dbReference type="SAM" id="MobiDB-lite"/>
    </source>
</evidence>
<accession>A0A6A6QZ41</accession>
<feature type="compositionally biased region" description="Polar residues" evidence="1">
    <location>
        <begin position="1007"/>
        <end position="1017"/>
    </location>
</feature>
<dbReference type="EMBL" id="MU004186">
    <property type="protein sequence ID" value="KAF2497546.1"/>
    <property type="molecule type" value="Genomic_DNA"/>
</dbReference>